<sequence>MRIKWFSVIRVVGLLFVLLYHFFIKYFSGGFVGVDLFFTLSGYLTTALLIDEFTQDKTIDLVGFFRRRLYRILPPLLLMILTVTPLALLVRNDFIANIGNQIAVALGFMTNIFEILTGGNYENQFTPHLFVHTWTLAIEVQFYLLWGLAVWGMTRMAKSIGQLRGLIFLSSSAIFLTSFLSMFISSFFVDSYSTIYFSTWTHIFPFFLGSILATIAGIKNTTKGFQRTIQQWSKKKALQVFLAGFTLELLLLFLLKFNSIWTYLIGFLLSSMATSVMIFAARVLHEKTEEVNEPLAVQYLADISYGFYLFHWPLYLIFSQIFGNIGGVILTVIFSLLLSTASFYILEPYLAGKTGRLFTLEIDLKPYTKWISIAGGLLAFSTLLITLTAPKLGDFDTEMLVNSLKQADTRMAQTKANAEKGKASGYDIEEGVTIIGDSVTLRATPQLNEQLPGAFIDAQGSRNTQQAYEILKTNIDSGTLLKDVVIATGANVIYNYDEELDKIVDILPNGYRLILVTPYDGNAATYEDPLSEKHAQYVRNLAKKHNFITVADWNAVSKANPQIWVGSDNVHFGSDAETTAEGGNLFAQTIKTALEEAAQKPVKGQE</sequence>
<feature type="transmembrane region" description="Helical" evidence="8">
    <location>
        <begin position="367"/>
        <end position="389"/>
    </location>
</feature>
<keyword evidence="4 8" id="KW-0812">Transmembrane</keyword>
<evidence type="ECO:0000313" key="10">
    <source>
        <dbReference type="EMBL" id="QUE55096.1"/>
    </source>
</evidence>
<feature type="transmembrane region" description="Helical" evidence="8">
    <location>
        <begin position="6"/>
        <end position="24"/>
    </location>
</feature>
<feature type="domain" description="Acyltransferase 3" evidence="9">
    <location>
        <begin position="4"/>
        <end position="345"/>
    </location>
</feature>
<keyword evidence="6 8" id="KW-0472">Membrane</keyword>
<feature type="transmembrane region" description="Helical" evidence="8">
    <location>
        <begin position="133"/>
        <end position="154"/>
    </location>
</feature>
<dbReference type="InterPro" id="IPR002656">
    <property type="entry name" value="Acyl_transf_3_dom"/>
</dbReference>
<evidence type="ECO:0000256" key="6">
    <source>
        <dbReference type="ARBA" id="ARBA00023136"/>
    </source>
</evidence>
<dbReference type="InterPro" id="IPR050879">
    <property type="entry name" value="Acyltransferase_3"/>
</dbReference>
<evidence type="ECO:0000256" key="7">
    <source>
        <dbReference type="ARBA" id="ARBA00023315"/>
    </source>
</evidence>
<evidence type="ECO:0000256" key="4">
    <source>
        <dbReference type="ARBA" id="ARBA00022692"/>
    </source>
</evidence>
<evidence type="ECO:0000256" key="5">
    <source>
        <dbReference type="ARBA" id="ARBA00022989"/>
    </source>
</evidence>
<keyword evidence="2" id="KW-1003">Cell membrane</keyword>
<dbReference type="PANTHER" id="PTHR23028:SF53">
    <property type="entry name" value="ACYL_TRANSF_3 DOMAIN-CONTAINING PROTEIN"/>
    <property type="match status" value="1"/>
</dbReference>
<dbReference type="EMBL" id="CP073084">
    <property type="protein sequence ID" value="QUE55096.1"/>
    <property type="molecule type" value="Genomic_DNA"/>
</dbReference>
<evidence type="ECO:0000259" key="9">
    <source>
        <dbReference type="Pfam" id="PF01757"/>
    </source>
</evidence>
<dbReference type="Pfam" id="PF01757">
    <property type="entry name" value="Acyl_transf_3"/>
    <property type="match status" value="1"/>
</dbReference>
<feature type="transmembrane region" description="Helical" evidence="8">
    <location>
        <begin position="70"/>
        <end position="90"/>
    </location>
</feature>
<dbReference type="Proteomes" id="UP000677616">
    <property type="component" value="Chromosome"/>
</dbReference>
<gene>
    <name evidence="10" type="ORF">INT76_04230</name>
</gene>
<name>A0ABX7YMN7_9STRE</name>
<evidence type="ECO:0000313" key="11">
    <source>
        <dbReference type="Proteomes" id="UP000677616"/>
    </source>
</evidence>
<evidence type="ECO:0000256" key="8">
    <source>
        <dbReference type="SAM" id="Phobius"/>
    </source>
</evidence>
<feature type="transmembrane region" description="Helical" evidence="8">
    <location>
        <begin position="237"/>
        <end position="255"/>
    </location>
</feature>
<dbReference type="GO" id="GO:0016746">
    <property type="term" value="F:acyltransferase activity"/>
    <property type="evidence" value="ECO:0007669"/>
    <property type="project" value="UniProtKB-KW"/>
</dbReference>
<evidence type="ECO:0000256" key="1">
    <source>
        <dbReference type="ARBA" id="ARBA00004651"/>
    </source>
</evidence>
<keyword evidence="11" id="KW-1185">Reference proteome</keyword>
<proteinExistence type="predicted"/>
<keyword evidence="7 10" id="KW-0012">Acyltransferase</keyword>
<dbReference type="InterPro" id="IPR036514">
    <property type="entry name" value="SGNH_hydro_sf"/>
</dbReference>
<feature type="transmembrane region" description="Helical" evidence="8">
    <location>
        <begin position="102"/>
        <end position="121"/>
    </location>
</feature>
<feature type="transmembrane region" description="Helical" evidence="8">
    <location>
        <begin position="296"/>
        <end position="315"/>
    </location>
</feature>
<feature type="transmembrane region" description="Helical" evidence="8">
    <location>
        <begin position="195"/>
        <end position="216"/>
    </location>
</feature>
<feature type="transmembrane region" description="Helical" evidence="8">
    <location>
        <begin position="321"/>
        <end position="346"/>
    </location>
</feature>
<keyword evidence="3" id="KW-0808">Transferase</keyword>
<reference evidence="10 11" key="1">
    <citation type="submission" date="2021-04" db="EMBL/GenBank/DDBJ databases">
        <title>Complete genome sequence of a novel Streptococcus species.</title>
        <authorList>
            <person name="Teng J.L.L."/>
        </authorList>
    </citation>
    <scope>NUCLEOTIDE SEQUENCE [LARGE SCALE GENOMIC DNA]</scope>
    <source>
        <strain evidence="10 11">HKU75</strain>
    </source>
</reference>
<keyword evidence="5 8" id="KW-1133">Transmembrane helix</keyword>
<feature type="transmembrane region" description="Helical" evidence="8">
    <location>
        <begin position="261"/>
        <end position="284"/>
    </location>
</feature>
<accession>A0ABX7YMN7</accession>
<protein>
    <submittedName>
        <fullName evidence="10">Acyltransferase</fullName>
    </submittedName>
</protein>
<evidence type="ECO:0000256" key="2">
    <source>
        <dbReference type="ARBA" id="ARBA00022475"/>
    </source>
</evidence>
<dbReference type="Gene3D" id="3.40.50.1110">
    <property type="entry name" value="SGNH hydrolase"/>
    <property type="match status" value="1"/>
</dbReference>
<dbReference type="SUPFAM" id="SSF52266">
    <property type="entry name" value="SGNH hydrolase"/>
    <property type="match status" value="1"/>
</dbReference>
<evidence type="ECO:0000256" key="3">
    <source>
        <dbReference type="ARBA" id="ARBA00022679"/>
    </source>
</evidence>
<dbReference type="RefSeq" id="WP_212572520.1">
    <property type="nucleotide sequence ID" value="NZ_CP073084.1"/>
</dbReference>
<feature type="transmembrane region" description="Helical" evidence="8">
    <location>
        <begin position="166"/>
        <end position="189"/>
    </location>
</feature>
<dbReference type="PANTHER" id="PTHR23028">
    <property type="entry name" value="ACETYLTRANSFERASE"/>
    <property type="match status" value="1"/>
</dbReference>
<organism evidence="10 11">
    <name type="scientific">Streptococcus oriscaviae</name>
    <dbReference type="NCBI Taxonomy" id="2781599"/>
    <lineage>
        <taxon>Bacteria</taxon>
        <taxon>Bacillati</taxon>
        <taxon>Bacillota</taxon>
        <taxon>Bacilli</taxon>
        <taxon>Lactobacillales</taxon>
        <taxon>Streptococcaceae</taxon>
        <taxon>Streptococcus</taxon>
    </lineage>
</organism>
<comment type="subcellular location">
    <subcellularLocation>
        <location evidence="1">Cell membrane</location>
        <topology evidence="1">Multi-pass membrane protein</topology>
    </subcellularLocation>
</comment>